<name>A0ACB8FNK7_9SAUR</name>
<gene>
    <name evidence="1" type="ORF">K3G42_017047</name>
</gene>
<dbReference type="EMBL" id="CM037619">
    <property type="protein sequence ID" value="KAH8007111.1"/>
    <property type="molecule type" value="Genomic_DNA"/>
</dbReference>
<reference evidence="1" key="1">
    <citation type="submission" date="2021-08" db="EMBL/GenBank/DDBJ databases">
        <title>The first chromosome-level gecko genome reveals the dynamic sex chromosomes of Neotropical dwarf geckos (Sphaerodactylidae: Sphaerodactylus).</title>
        <authorList>
            <person name="Pinto B.J."/>
            <person name="Keating S.E."/>
            <person name="Gamble T."/>
        </authorList>
    </citation>
    <scope>NUCLEOTIDE SEQUENCE</scope>
    <source>
        <strain evidence="1">TG3544</strain>
    </source>
</reference>
<protein>
    <submittedName>
        <fullName evidence="1">Uncharacterized protein</fullName>
    </submittedName>
</protein>
<accession>A0ACB8FNK7</accession>
<organism evidence="1 2">
    <name type="scientific">Sphaerodactylus townsendi</name>
    <dbReference type="NCBI Taxonomy" id="933632"/>
    <lineage>
        <taxon>Eukaryota</taxon>
        <taxon>Metazoa</taxon>
        <taxon>Chordata</taxon>
        <taxon>Craniata</taxon>
        <taxon>Vertebrata</taxon>
        <taxon>Euteleostomi</taxon>
        <taxon>Lepidosauria</taxon>
        <taxon>Squamata</taxon>
        <taxon>Bifurcata</taxon>
        <taxon>Gekkota</taxon>
        <taxon>Sphaerodactylidae</taxon>
        <taxon>Sphaerodactylus</taxon>
    </lineage>
</organism>
<dbReference type="Proteomes" id="UP000827872">
    <property type="component" value="Linkage Group LG06"/>
</dbReference>
<keyword evidence="2" id="KW-1185">Reference proteome</keyword>
<evidence type="ECO:0000313" key="1">
    <source>
        <dbReference type="EMBL" id="KAH8007111.1"/>
    </source>
</evidence>
<comment type="caution">
    <text evidence="1">The sequence shown here is derived from an EMBL/GenBank/DDBJ whole genome shotgun (WGS) entry which is preliminary data.</text>
</comment>
<evidence type="ECO:0000313" key="2">
    <source>
        <dbReference type="Proteomes" id="UP000827872"/>
    </source>
</evidence>
<proteinExistence type="predicted"/>
<sequence length="106" mass="12184">MLDSYVEVLQNFTGLNKQPNAGFKTVVRSTVLWIIKKINSSRYLTLWSWAVCYQVHRDIKRLLKGQALPVFNAYPHDILTSPQSISTFWVLSFPKGCLNDCYGCHC</sequence>